<dbReference type="Proteomes" id="UP001146793">
    <property type="component" value="Unassembled WGS sequence"/>
</dbReference>
<protein>
    <submittedName>
        <fullName evidence="1">Btb poz domain containing</fullName>
    </submittedName>
</protein>
<gene>
    <name evidence="1" type="ORF">M0812_29890</name>
</gene>
<dbReference type="GO" id="GO:0000712">
    <property type="term" value="P:resolution of meiotic recombination intermediates"/>
    <property type="evidence" value="ECO:0007669"/>
    <property type="project" value="TreeGrafter"/>
</dbReference>
<name>A0AAV7Y6D8_9EUKA</name>
<dbReference type="PANTHER" id="PTHR21541:SF3">
    <property type="entry name" value="STRUCTURE-SPECIFIC ENDONUCLEASE SUBUNIT SLX4"/>
    <property type="match status" value="1"/>
</dbReference>
<proteinExistence type="predicted"/>
<dbReference type="GO" id="GO:0033557">
    <property type="term" value="C:Slx1-Slx4 complex"/>
    <property type="evidence" value="ECO:0007669"/>
    <property type="project" value="TreeGrafter"/>
</dbReference>
<comment type="caution">
    <text evidence="1">The sequence shown here is derived from an EMBL/GenBank/DDBJ whole genome shotgun (WGS) entry which is preliminary data.</text>
</comment>
<sequence length="277" mass="32141">MDNANEELNIFICPICNQNYSYLTTSERTKHVNRCLDNTTKKLTKTTKTSTFDKTMKCNICNKNLTNYNTIRRQDHMEKCLSKWRGEKKISKQFDSFVDLDEDEKQAVDSMICHICGMKLFNLDLISRKVHLDQCKIAYRFEPTWESTVSSINKSGVPAPQLSTKIRSTKRKRKKKHTQEKNISILEKEQIALGIALSKPRSNNSFKLQNSINPNTDFLFSNNEVSNTIQTENEQKNPKKSKSKKPIPELWLIAQQQNTKIENSNQFPIVIEIECLK</sequence>
<reference evidence="1" key="1">
    <citation type="submission" date="2022-08" db="EMBL/GenBank/DDBJ databases">
        <title>Novel sulphate-reducing endosymbionts in the free-living metamonad Anaeramoeba.</title>
        <authorList>
            <person name="Jerlstrom-Hultqvist J."/>
            <person name="Cepicka I."/>
            <person name="Gallot-Lavallee L."/>
            <person name="Salas-Leiva D."/>
            <person name="Curtis B.A."/>
            <person name="Zahonova K."/>
            <person name="Pipaliya S."/>
            <person name="Dacks J."/>
            <person name="Roger A.J."/>
        </authorList>
    </citation>
    <scope>NUCLEOTIDE SEQUENCE</scope>
    <source>
        <strain evidence="1">Busselton2</strain>
    </source>
</reference>
<evidence type="ECO:0000313" key="1">
    <source>
        <dbReference type="EMBL" id="KAJ3423362.1"/>
    </source>
</evidence>
<organism evidence="1 2">
    <name type="scientific">Anaeramoeba flamelloides</name>
    <dbReference type="NCBI Taxonomy" id="1746091"/>
    <lineage>
        <taxon>Eukaryota</taxon>
        <taxon>Metamonada</taxon>
        <taxon>Anaeramoebidae</taxon>
        <taxon>Anaeramoeba</taxon>
    </lineage>
</organism>
<dbReference type="AlphaFoldDB" id="A0AAV7Y6D8"/>
<accession>A0AAV7Y6D8</accession>
<evidence type="ECO:0000313" key="2">
    <source>
        <dbReference type="Proteomes" id="UP001146793"/>
    </source>
</evidence>
<dbReference type="EMBL" id="JANTQA010000076">
    <property type="protein sequence ID" value="KAJ3423362.1"/>
    <property type="molecule type" value="Genomic_DNA"/>
</dbReference>
<dbReference type="PANTHER" id="PTHR21541">
    <property type="entry name" value="BTB POZ DOMAIN CONTAINING 12"/>
    <property type="match status" value="1"/>
</dbReference>